<feature type="transmembrane region" description="Helical" evidence="1">
    <location>
        <begin position="277"/>
        <end position="295"/>
    </location>
</feature>
<dbReference type="Proteomes" id="UP001250214">
    <property type="component" value="Unassembled WGS sequence"/>
</dbReference>
<keyword evidence="3" id="KW-0012">Acyltransferase</keyword>
<dbReference type="InterPro" id="IPR002656">
    <property type="entry name" value="Acyl_transf_3_dom"/>
</dbReference>
<feature type="transmembrane region" description="Helical" evidence="1">
    <location>
        <begin position="140"/>
        <end position="163"/>
    </location>
</feature>
<keyword evidence="1" id="KW-0472">Membrane</keyword>
<feature type="transmembrane region" description="Helical" evidence="1">
    <location>
        <begin position="395"/>
        <end position="416"/>
    </location>
</feature>
<dbReference type="Pfam" id="PF01757">
    <property type="entry name" value="Acyl_transf_3"/>
    <property type="match status" value="1"/>
</dbReference>
<dbReference type="RefSeq" id="WP_310912815.1">
    <property type="nucleotide sequence ID" value="NZ_JAVLVT010000005.1"/>
</dbReference>
<evidence type="ECO:0000313" key="4">
    <source>
        <dbReference type="Proteomes" id="UP001250214"/>
    </source>
</evidence>
<feature type="transmembrane region" description="Helical" evidence="1">
    <location>
        <begin position="72"/>
        <end position="92"/>
    </location>
</feature>
<feature type="transmembrane region" description="Helical" evidence="1">
    <location>
        <begin position="113"/>
        <end position="134"/>
    </location>
</feature>
<dbReference type="GO" id="GO:0016746">
    <property type="term" value="F:acyltransferase activity"/>
    <property type="evidence" value="ECO:0007669"/>
    <property type="project" value="UniProtKB-KW"/>
</dbReference>
<gene>
    <name evidence="3" type="ORF">RIF23_13380</name>
</gene>
<proteinExistence type="predicted"/>
<feature type="transmembrane region" description="Helical" evidence="1">
    <location>
        <begin position="307"/>
        <end position="336"/>
    </location>
</feature>
<keyword evidence="3" id="KW-0808">Transferase</keyword>
<keyword evidence="4" id="KW-1185">Reference proteome</keyword>
<feature type="transmembrane region" description="Helical" evidence="1">
    <location>
        <begin position="208"/>
        <end position="226"/>
    </location>
</feature>
<keyword evidence="1" id="KW-0812">Transmembrane</keyword>
<organism evidence="3 4">
    <name type="scientific">Lipingzhangella rawalii</name>
    <dbReference type="NCBI Taxonomy" id="2055835"/>
    <lineage>
        <taxon>Bacteria</taxon>
        <taxon>Bacillati</taxon>
        <taxon>Actinomycetota</taxon>
        <taxon>Actinomycetes</taxon>
        <taxon>Streptosporangiales</taxon>
        <taxon>Nocardiopsidaceae</taxon>
        <taxon>Lipingzhangella</taxon>
    </lineage>
</organism>
<keyword evidence="1" id="KW-1133">Transmembrane helix</keyword>
<evidence type="ECO:0000259" key="2">
    <source>
        <dbReference type="Pfam" id="PF01757"/>
    </source>
</evidence>
<feature type="domain" description="Acyltransferase 3" evidence="2">
    <location>
        <begin position="27"/>
        <end position="371"/>
    </location>
</feature>
<feature type="transmembrane region" description="Helical" evidence="1">
    <location>
        <begin position="356"/>
        <end position="375"/>
    </location>
</feature>
<reference evidence="4" key="1">
    <citation type="submission" date="2023-07" db="EMBL/GenBank/DDBJ databases">
        <title>Novel species in the genus Lipingzhangella isolated from Sambhar Salt Lake.</title>
        <authorList>
            <person name="Jiya N."/>
            <person name="Kajale S."/>
            <person name="Sharma A."/>
        </authorList>
    </citation>
    <scope>NUCLEOTIDE SEQUENCE [LARGE SCALE GENOMIC DNA]</scope>
    <source>
        <strain evidence="4">LS1_29</strain>
    </source>
</reference>
<evidence type="ECO:0000313" key="3">
    <source>
        <dbReference type="EMBL" id="MDS1271288.1"/>
    </source>
</evidence>
<protein>
    <submittedName>
        <fullName evidence="3">Acyltransferase</fullName>
        <ecNumber evidence="3">2.3.1.-</ecNumber>
    </submittedName>
</protein>
<accession>A0ABU2H7K1</accession>
<feature type="transmembrane region" description="Helical" evidence="1">
    <location>
        <begin position="29"/>
        <end position="48"/>
    </location>
</feature>
<name>A0ABU2H7K1_9ACTN</name>
<feature type="transmembrane region" description="Helical" evidence="1">
    <location>
        <begin position="238"/>
        <end position="257"/>
    </location>
</feature>
<comment type="caution">
    <text evidence="3">The sequence shown here is derived from an EMBL/GenBank/DDBJ whole genome shotgun (WGS) entry which is preliminary data.</text>
</comment>
<feature type="transmembrane region" description="Helical" evidence="1">
    <location>
        <begin position="175"/>
        <end position="196"/>
    </location>
</feature>
<dbReference type="EMBL" id="JAVLVT010000005">
    <property type="protein sequence ID" value="MDS1271288.1"/>
    <property type="molecule type" value="Genomic_DNA"/>
</dbReference>
<dbReference type="EC" id="2.3.1.-" evidence="3"/>
<evidence type="ECO:0000256" key="1">
    <source>
        <dbReference type="SAM" id="Phobius"/>
    </source>
</evidence>
<sequence>MTRNWQGPLRSLRDMADRTPAHRNRHVDLMRAVAICAVVLGHWLLLVVEDRPNGLHGTTVLAELSWTSPLTWLFQVMPVVFFVGGYANAASLTAHLGRGGQAASWLWGRAVRLLAPTSVLLGVLVCCAVFVFAVRGDTELVALAAWVATMPLWFLAAYMGMVLLAPVTFRLHRRFGLGVVAGLVVGVAVFDLIYVTHVTDTQPESMRILRHLCAWLAVHQAGYCWYDRLLPTRPSACALLAGGGLTGAVLLVTVGPYPVSMVTVPGVEASNAGPPTIPLLALATAQIGMILLLSGPSNRWLRRRRPWTAVVAVNAVVFTVFLWHMSAAVLGAMVLYPTGILPQPPVDSAEWLLLRLPWLGVLAALLITLVALFGWVEARATGVAIAEHLSLGPRVLVPAGMALCIVALILVGLSGPELHGPVGIPLGLYALYLIGVLMVYGTPRIARALR</sequence>
<feature type="transmembrane region" description="Helical" evidence="1">
    <location>
        <begin position="422"/>
        <end position="440"/>
    </location>
</feature>